<name>A0A6J7F9R6_9ZZZZ</name>
<reference evidence="1" key="1">
    <citation type="submission" date="2020-05" db="EMBL/GenBank/DDBJ databases">
        <authorList>
            <person name="Chiriac C."/>
            <person name="Salcher M."/>
            <person name="Ghai R."/>
            <person name="Kavagutti S V."/>
        </authorList>
    </citation>
    <scope>NUCLEOTIDE SEQUENCE</scope>
</reference>
<protein>
    <submittedName>
        <fullName evidence="1">Unannotated protein</fullName>
    </submittedName>
</protein>
<evidence type="ECO:0000313" key="1">
    <source>
        <dbReference type="EMBL" id="CAB4889690.1"/>
    </source>
</evidence>
<proteinExistence type="predicted"/>
<gene>
    <name evidence="1" type="ORF">UFOPK3376_02720</name>
</gene>
<sequence length="32" mass="3614">MATLALNNNTDDTIDHLTIDHLTIDKERTCSK</sequence>
<dbReference type="AlphaFoldDB" id="A0A6J7F9R6"/>
<accession>A0A6J7F9R6</accession>
<organism evidence="1">
    <name type="scientific">freshwater metagenome</name>
    <dbReference type="NCBI Taxonomy" id="449393"/>
    <lineage>
        <taxon>unclassified sequences</taxon>
        <taxon>metagenomes</taxon>
        <taxon>ecological metagenomes</taxon>
    </lineage>
</organism>
<dbReference type="EMBL" id="CAFBLP010000099">
    <property type="protein sequence ID" value="CAB4889690.1"/>
    <property type="molecule type" value="Genomic_DNA"/>
</dbReference>